<feature type="region of interest" description="Disordered" evidence="1">
    <location>
        <begin position="61"/>
        <end position="104"/>
    </location>
</feature>
<feature type="chain" id="PRO_5034184497" description="Secreted protein" evidence="2">
    <location>
        <begin position="23"/>
        <end position="116"/>
    </location>
</feature>
<evidence type="ECO:0000313" key="4">
    <source>
        <dbReference type="Proteomes" id="UP000694424"/>
    </source>
</evidence>
<sequence length="116" mass="12518">NMKHSRDLLALTLLIGLHPTLAGADSRPQRQPALCRPGKPVAPQPPRHRLPPCAACHLLLHPPSHTHGSAERQQSRGVSRSRPGPATATARCGLLQRSSGSRGLRRIAPQCRQAFV</sequence>
<reference evidence="3" key="2">
    <citation type="submission" date="2025-09" db="UniProtKB">
        <authorList>
            <consortium name="Ensembl"/>
        </authorList>
    </citation>
    <scope>IDENTIFICATION</scope>
</reference>
<keyword evidence="4" id="KW-1185">Reference proteome</keyword>
<feature type="signal peptide" evidence="2">
    <location>
        <begin position="1"/>
        <end position="22"/>
    </location>
</feature>
<feature type="compositionally biased region" description="Low complexity" evidence="1">
    <location>
        <begin position="91"/>
        <end position="102"/>
    </location>
</feature>
<evidence type="ECO:0000256" key="2">
    <source>
        <dbReference type="SAM" id="SignalP"/>
    </source>
</evidence>
<dbReference type="Proteomes" id="UP000694424">
    <property type="component" value="Unplaced"/>
</dbReference>
<dbReference type="AlphaFoldDB" id="A0A8B9Q674"/>
<reference evidence="3" key="1">
    <citation type="submission" date="2025-08" db="UniProtKB">
        <authorList>
            <consortium name="Ensembl"/>
        </authorList>
    </citation>
    <scope>IDENTIFICATION</scope>
</reference>
<proteinExistence type="predicted"/>
<keyword evidence="2" id="KW-0732">Signal</keyword>
<accession>A0A8B9Q674</accession>
<name>A0A8B9Q674_APTOW</name>
<feature type="region of interest" description="Disordered" evidence="1">
    <location>
        <begin position="21"/>
        <end position="48"/>
    </location>
</feature>
<evidence type="ECO:0000256" key="1">
    <source>
        <dbReference type="SAM" id="MobiDB-lite"/>
    </source>
</evidence>
<protein>
    <recommendedName>
        <fullName evidence="5">Secreted protein</fullName>
    </recommendedName>
</protein>
<dbReference type="Ensembl" id="ENSAOWT00000019304.1">
    <property type="protein sequence ID" value="ENSAOWP00000017003.1"/>
    <property type="gene ID" value="ENSAOWG00000011617.1"/>
</dbReference>
<evidence type="ECO:0000313" key="3">
    <source>
        <dbReference type="Ensembl" id="ENSAOWP00000017003.1"/>
    </source>
</evidence>
<evidence type="ECO:0008006" key="5">
    <source>
        <dbReference type="Google" id="ProtNLM"/>
    </source>
</evidence>
<organism evidence="3 4">
    <name type="scientific">Apteryx owenii</name>
    <name type="common">Little spotted kiwi</name>
    <dbReference type="NCBI Taxonomy" id="8824"/>
    <lineage>
        <taxon>Eukaryota</taxon>
        <taxon>Metazoa</taxon>
        <taxon>Chordata</taxon>
        <taxon>Craniata</taxon>
        <taxon>Vertebrata</taxon>
        <taxon>Euteleostomi</taxon>
        <taxon>Archelosauria</taxon>
        <taxon>Archosauria</taxon>
        <taxon>Dinosauria</taxon>
        <taxon>Saurischia</taxon>
        <taxon>Theropoda</taxon>
        <taxon>Coelurosauria</taxon>
        <taxon>Aves</taxon>
        <taxon>Palaeognathae</taxon>
        <taxon>Apterygiformes</taxon>
        <taxon>Apterygidae</taxon>
        <taxon>Apteryx</taxon>
    </lineage>
</organism>